<dbReference type="Gene3D" id="2.160.10.10">
    <property type="entry name" value="Hexapeptide repeat proteins"/>
    <property type="match status" value="1"/>
</dbReference>
<dbReference type="Proteomes" id="UP000033540">
    <property type="component" value="Unassembled WGS sequence"/>
</dbReference>
<dbReference type="GO" id="GO:0008374">
    <property type="term" value="F:O-acyltransferase activity"/>
    <property type="evidence" value="ECO:0007669"/>
    <property type="project" value="TreeGrafter"/>
</dbReference>
<protein>
    <submittedName>
        <fullName evidence="4">LbHMATGAT</fullName>
    </submittedName>
</protein>
<dbReference type="GO" id="GO:0016407">
    <property type="term" value="F:acetyltransferase activity"/>
    <property type="evidence" value="ECO:0007669"/>
    <property type="project" value="InterPro"/>
</dbReference>
<dbReference type="Pfam" id="PF00132">
    <property type="entry name" value="Hexapep"/>
    <property type="match status" value="1"/>
</dbReference>
<evidence type="ECO:0000256" key="1">
    <source>
        <dbReference type="ARBA" id="ARBA00007274"/>
    </source>
</evidence>
<dbReference type="InterPro" id="IPR001451">
    <property type="entry name" value="Hexapep"/>
</dbReference>
<dbReference type="AlphaFoldDB" id="A0A0F0I2R3"/>
<accession>A0A0F0I2R3</accession>
<dbReference type="SMART" id="SM01266">
    <property type="entry name" value="Mac"/>
    <property type="match status" value="1"/>
</dbReference>
<gene>
    <name evidence="4" type="ORF">P875_00042279</name>
</gene>
<dbReference type="InterPro" id="IPR011004">
    <property type="entry name" value="Trimer_LpxA-like_sf"/>
</dbReference>
<dbReference type="PANTHER" id="PTHR23416">
    <property type="entry name" value="SIALIC ACID SYNTHASE-RELATED"/>
    <property type="match status" value="1"/>
</dbReference>
<name>A0A0F0I2R3_ASPPU</name>
<organism evidence="4 5">
    <name type="scientific">Aspergillus parasiticus (strain ATCC 56775 / NRRL 5862 / SRRC 143 / SU-1)</name>
    <dbReference type="NCBI Taxonomy" id="1403190"/>
    <lineage>
        <taxon>Eukaryota</taxon>
        <taxon>Fungi</taxon>
        <taxon>Dikarya</taxon>
        <taxon>Ascomycota</taxon>
        <taxon>Pezizomycotina</taxon>
        <taxon>Eurotiomycetes</taxon>
        <taxon>Eurotiomycetidae</taxon>
        <taxon>Eurotiales</taxon>
        <taxon>Aspergillaceae</taxon>
        <taxon>Aspergillus</taxon>
        <taxon>Aspergillus subgen. Circumdati</taxon>
    </lineage>
</organism>
<dbReference type="STRING" id="1403190.A0A0F0I2R3"/>
<dbReference type="SUPFAM" id="SSF51161">
    <property type="entry name" value="Trimeric LpxA-like enzymes"/>
    <property type="match status" value="1"/>
</dbReference>
<dbReference type="OrthoDB" id="25818at2759"/>
<evidence type="ECO:0000313" key="5">
    <source>
        <dbReference type="Proteomes" id="UP000033540"/>
    </source>
</evidence>
<dbReference type="InterPro" id="IPR051159">
    <property type="entry name" value="Hexapeptide_acetyltransf"/>
</dbReference>
<feature type="domain" description="Maltose/galactoside acetyltransferase" evidence="3">
    <location>
        <begin position="17"/>
        <end position="71"/>
    </location>
</feature>
<comment type="caution">
    <text evidence="4">The sequence shown here is derived from an EMBL/GenBank/DDBJ whole genome shotgun (WGS) entry which is preliminary data.</text>
</comment>
<evidence type="ECO:0000259" key="3">
    <source>
        <dbReference type="SMART" id="SM01266"/>
    </source>
</evidence>
<reference evidence="4 5" key="1">
    <citation type="submission" date="2015-02" db="EMBL/GenBank/DDBJ databases">
        <title>Draft genome sequence of Aspergillus parasiticus SU-1.</title>
        <authorList>
            <person name="Yu J."/>
            <person name="Fedorova N."/>
            <person name="Yin Y."/>
            <person name="Losada L."/>
            <person name="Zafar N."/>
            <person name="Taujale R."/>
            <person name="Ehrlich K.C."/>
            <person name="Bhatnagar D."/>
            <person name="Cleveland T.E."/>
            <person name="Bennett J.W."/>
            <person name="Nierman W.C."/>
        </authorList>
    </citation>
    <scope>NUCLEOTIDE SEQUENCE [LARGE SCALE GENOMIC DNA]</scope>
    <source>
        <strain evidence="5">ATCC 56775 / NRRL 5862 / SRRC 143 / SU-1</strain>
    </source>
</reference>
<dbReference type="PANTHER" id="PTHR23416:SF54">
    <property type="entry name" value="ACETYLTRANSFERASE, CYSE_LACA_LPXA_NODL FAMILY (AFU_ORTHOLOGUE AFUA_2G08430)-RELATED"/>
    <property type="match status" value="1"/>
</dbReference>
<dbReference type="Pfam" id="PF12464">
    <property type="entry name" value="Mac"/>
    <property type="match status" value="1"/>
</dbReference>
<evidence type="ECO:0000256" key="2">
    <source>
        <dbReference type="ARBA" id="ARBA00022679"/>
    </source>
</evidence>
<keyword evidence="2" id="KW-0808">Transferase</keyword>
<dbReference type="EMBL" id="JZEE01000675">
    <property type="protein sequence ID" value="KJK61456.1"/>
    <property type="molecule type" value="Genomic_DNA"/>
</dbReference>
<evidence type="ECO:0000313" key="4">
    <source>
        <dbReference type="EMBL" id="KJK61456.1"/>
    </source>
</evidence>
<proteinExistence type="inferred from homology"/>
<dbReference type="CDD" id="cd03357">
    <property type="entry name" value="LbH_MAT_GAT"/>
    <property type="match status" value="1"/>
</dbReference>
<sequence>MNLLLKMDSEEARLSNREKMRQGELYYAFTPDLIAARSRCTKACRRFNHAEDVPRRRLVELWRDLVQDKTPLPPLKDDPEEDEALFENEPWIEAPIRMDYGFNVKAGEGVFINANCHIIDTCLVTIGARTMFGPNVHLYSGTHPLDPALRNGTKGPESGKEIHIGEDCWLAGNVTVLPGVTIGKGATIGAGSVVTKVRIYFPPYPPLPRTLSILTVHKSPRMSLLSIWPWAIQQGLFKRLRLQWRGNRQVRRFFTTILDLLYRFLSIL</sequence>
<dbReference type="InterPro" id="IPR024688">
    <property type="entry name" value="Mac_dom"/>
</dbReference>
<comment type="similarity">
    <text evidence="1">Belongs to the transferase hexapeptide repeat family.</text>
</comment>